<dbReference type="EMBL" id="VBOW01000004">
    <property type="protein sequence ID" value="TMQ60938.1"/>
    <property type="molecule type" value="Genomic_DNA"/>
</dbReference>
<accession>A0A538TBD7</accession>
<dbReference type="SUPFAM" id="SSF49265">
    <property type="entry name" value="Fibronectin type III"/>
    <property type="match status" value="1"/>
</dbReference>
<dbReference type="Gene3D" id="2.60.40.10">
    <property type="entry name" value="Immunoglobulins"/>
    <property type="match status" value="2"/>
</dbReference>
<keyword evidence="1" id="KW-0677">Repeat</keyword>
<organism evidence="3 4">
    <name type="scientific">Eiseniibacteriota bacterium</name>
    <dbReference type="NCBI Taxonomy" id="2212470"/>
    <lineage>
        <taxon>Bacteria</taxon>
        <taxon>Candidatus Eiseniibacteriota</taxon>
    </lineage>
</organism>
<evidence type="ECO:0000313" key="3">
    <source>
        <dbReference type="EMBL" id="TMQ60938.1"/>
    </source>
</evidence>
<feature type="domain" description="Fibronectin type-III" evidence="2">
    <location>
        <begin position="6"/>
        <end position="115"/>
    </location>
</feature>
<dbReference type="InterPro" id="IPR013783">
    <property type="entry name" value="Ig-like_fold"/>
</dbReference>
<dbReference type="CDD" id="cd00063">
    <property type="entry name" value="FN3"/>
    <property type="match status" value="2"/>
</dbReference>
<reference evidence="3 4" key="1">
    <citation type="journal article" date="2019" name="Nat. Microbiol.">
        <title>Mediterranean grassland soil C-N compound turnover is dependent on rainfall and depth, and is mediated by genomically divergent microorganisms.</title>
        <authorList>
            <person name="Diamond S."/>
            <person name="Andeer P.F."/>
            <person name="Li Z."/>
            <person name="Crits-Christoph A."/>
            <person name="Burstein D."/>
            <person name="Anantharaman K."/>
            <person name="Lane K.R."/>
            <person name="Thomas B.C."/>
            <person name="Pan C."/>
            <person name="Northen T.R."/>
            <person name="Banfield J.F."/>
        </authorList>
    </citation>
    <scope>NUCLEOTIDE SEQUENCE [LARGE SCALE GENOMIC DNA]</scope>
    <source>
        <strain evidence="3">WS_6</strain>
    </source>
</reference>
<dbReference type="PANTHER" id="PTHR46708:SF2">
    <property type="entry name" value="FIBRONECTIN TYPE-III DOMAIN-CONTAINING PROTEIN"/>
    <property type="match status" value="1"/>
</dbReference>
<name>A0A538TBD7_UNCEI</name>
<dbReference type="AlphaFoldDB" id="A0A538TBD7"/>
<comment type="caution">
    <text evidence="3">The sequence shown here is derived from an EMBL/GenBank/DDBJ whole genome shotgun (WGS) entry which is preliminary data.</text>
</comment>
<dbReference type="InterPro" id="IPR036116">
    <property type="entry name" value="FN3_sf"/>
</dbReference>
<sequence>MGTALSVSPVSAQTSADSTVALYWTAPGDDGNIGRAFRYELRYRATPVSGVDTLSWWNAATLFPVPAPSPAGSMDSVLVRGLTPSTTYYFIIRTADEVPNWSGYSNLAVKKTGGDATAPGTIADLSVTQVAGASISVRWTAPGDDGNTGTAASYQIRYSSSPITSSNWASAAPATGAPAPAVAGTAQTYVLSGLAGSKTYYIAIKALDEAGNAAALSNVVNGTTTDVIAPAAVRDLGYNSGGQPSGSTAELSTFDVLASSAR</sequence>
<evidence type="ECO:0000313" key="4">
    <source>
        <dbReference type="Proteomes" id="UP000316852"/>
    </source>
</evidence>
<evidence type="ECO:0000256" key="1">
    <source>
        <dbReference type="ARBA" id="ARBA00022737"/>
    </source>
</evidence>
<dbReference type="SMART" id="SM00060">
    <property type="entry name" value="FN3"/>
    <property type="match status" value="2"/>
</dbReference>
<dbReference type="Pfam" id="PF00041">
    <property type="entry name" value="fn3"/>
    <property type="match status" value="1"/>
</dbReference>
<proteinExistence type="predicted"/>
<dbReference type="PROSITE" id="PS50853">
    <property type="entry name" value="FN3"/>
    <property type="match status" value="2"/>
</dbReference>
<gene>
    <name evidence="3" type="ORF">E6K76_00340</name>
</gene>
<dbReference type="PANTHER" id="PTHR46708">
    <property type="entry name" value="TENASCIN"/>
    <property type="match status" value="1"/>
</dbReference>
<dbReference type="InterPro" id="IPR050991">
    <property type="entry name" value="ECM_Regulatory_Proteins"/>
</dbReference>
<evidence type="ECO:0000259" key="2">
    <source>
        <dbReference type="PROSITE" id="PS50853"/>
    </source>
</evidence>
<dbReference type="Proteomes" id="UP000316852">
    <property type="component" value="Unassembled WGS sequence"/>
</dbReference>
<feature type="domain" description="Fibronectin type-III" evidence="2">
    <location>
        <begin position="121"/>
        <end position="227"/>
    </location>
</feature>
<dbReference type="InterPro" id="IPR003961">
    <property type="entry name" value="FN3_dom"/>
</dbReference>
<protein>
    <submittedName>
        <fullName evidence="3">Fibronectin type III domain-containing protein</fullName>
    </submittedName>
</protein>